<dbReference type="InterPro" id="IPR002935">
    <property type="entry name" value="SAM_O-MeTrfase"/>
</dbReference>
<dbReference type="Gene3D" id="3.40.50.150">
    <property type="entry name" value="Vaccinia Virus protein VP39"/>
    <property type="match status" value="1"/>
</dbReference>
<evidence type="ECO:0000256" key="3">
    <source>
        <dbReference type="ARBA" id="ARBA00022691"/>
    </source>
</evidence>
<reference evidence="5" key="1">
    <citation type="journal article" date="2019" name="Int. J. Syst. Evol. Microbiol.">
        <title>The Global Catalogue of Microorganisms (GCM) 10K type strain sequencing project: providing services to taxonomists for standard genome sequencing and annotation.</title>
        <authorList>
            <consortium name="The Broad Institute Genomics Platform"/>
            <consortium name="The Broad Institute Genome Sequencing Center for Infectious Disease"/>
            <person name="Wu L."/>
            <person name="Ma J."/>
        </authorList>
    </citation>
    <scope>NUCLEOTIDE SEQUENCE [LARGE SCALE GENOMIC DNA]</scope>
    <source>
        <strain evidence="5">ICMP 6774ER</strain>
    </source>
</reference>
<accession>A0ABW4TCR3</accession>
<organism evidence="4 5">
    <name type="scientific">Nonomuraea mangrovi</name>
    <dbReference type="NCBI Taxonomy" id="2316207"/>
    <lineage>
        <taxon>Bacteria</taxon>
        <taxon>Bacillati</taxon>
        <taxon>Actinomycetota</taxon>
        <taxon>Actinomycetes</taxon>
        <taxon>Streptosporangiales</taxon>
        <taxon>Streptosporangiaceae</taxon>
        <taxon>Nonomuraea</taxon>
    </lineage>
</organism>
<dbReference type="EC" id="2.1.1.-" evidence="4"/>
<keyword evidence="3" id="KW-0949">S-adenosyl-L-methionine</keyword>
<dbReference type="EMBL" id="JBHUFV010000096">
    <property type="protein sequence ID" value="MFD1939803.1"/>
    <property type="molecule type" value="Genomic_DNA"/>
</dbReference>
<evidence type="ECO:0000256" key="2">
    <source>
        <dbReference type="ARBA" id="ARBA00022679"/>
    </source>
</evidence>
<dbReference type="Pfam" id="PF01596">
    <property type="entry name" value="Methyltransf_3"/>
    <property type="match status" value="1"/>
</dbReference>
<dbReference type="InterPro" id="IPR029063">
    <property type="entry name" value="SAM-dependent_MTases_sf"/>
</dbReference>
<dbReference type="GO" id="GO:0008168">
    <property type="term" value="F:methyltransferase activity"/>
    <property type="evidence" value="ECO:0007669"/>
    <property type="project" value="UniProtKB-KW"/>
</dbReference>
<dbReference type="InterPro" id="IPR050362">
    <property type="entry name" value="Cation-dep_OMT"/>
</dbReference>
<evidence type="ECO:0000256" key="1">
    <source>
        <dbReference type="ARBA" id="ARBA00022603"/>
    </source>
</evidence>
<sequence>MIVRPKIELYAEEHTSPPSPLLAKVAAATRSTMERPEMMIGAVEGALLAMLVAMVRPRRILEIGTFTGYSALCMAEAMPTGCRIVTLEADAPTAAIARTHIAASPYADRVEVREGLALDTLAQLGGPFELVFLDADRPSYITYLDAVLPLLGEQGFIVVDNALQFAITPDPEEAAAVHAFNAHVASRADLVQVMLTIRAGVTVIRRACPEPTTR</sequence>
<dbReference type="CDD" id="cd02440">
    <property type="entry name" value="AdoMet_MTases"/>
    <property type="match status" value="1"/>
</dbReference>
<dbReference type="Proteomes" id="UP001597368">
    <property type="component" value="Unassembled WGS sequence"/>
</dbReference>
<protein>
    <submittedName>
        <fullName evidence="4">O-methyltransferase</fullName>
        <ecNumber evidence="4">2.1.1.-</ecNumber>
    </submittedName>
</protein>
<dbReference type="PANTHER" id="PTHR10509">
    <property type="entry name" value="O-METHYLTRANSFERASE-RELATED"/>
    <property type="match status" value="1"/>
</dbReference>
<keyword evidence="1 4" id="KW-0489">Methyltransferase</keyword>
<comment type="caution">
    <text evidence="4">The sequence shown here is derived from an EMBL/GenBank/DDBJ whole genome shotgun (WGS) entry which is preliminary data.</text>
</comment>
<keyword evidence="2 4" id="KW-0808">Transferase</keyword>
<evidence type="ECO:0000313" key="5">
    <source>
        <dbReference type="Proteomes" id="UP001597368"/>
    </source>
</evidence>
<dbReference type="SUPFAM" id="SSF53335">
    <property type="entry name" value="S-adenosyl-L-methionine-dependent methyltransferases"/>
    <property type="match status" value="1"/>
</dbReference>
<dbReference type="PROSITE" id="PS51682">
    <property type="entry name" value="SAM_OMT_I"/>
    <property type="match status" value="1"/>
</dbReference>
<dbReference type="PANTHER" id="PTHR10509:SF14">
    <property type="entry name" value="CAFFEOYL-COA O-METHYLTRANSFERASE 3-RELATED"/>
    <property type="match status" value="1"/>
</dbReference>
<evidence type="ECO:0000313" key="4">
    <source>
        <dbReference type="EMBL" id="MFD1939803.1"/>
    </source>
</evidence>
<gene>
    <name evidence="4" type="ORF">ACFSKW_50940</name>
</gene>
<dbReference type="GO" id="GO:0032259">
    <property type="term" value="P:methylation"/>
    <property type="evidence" value="ECO:0007669"/>
    <property type="project" value="UniProtKB-KW"/>
</dbReference>
<dbReference type="RefSeq" id="WP_379582413.1">
    <property type="nucleotide sequence ID" value="NZ_JBHUFV010000096.1"/>
</dbReference>
<name>A0ABW4TCR3_9ACTN</name>
<proteinExistence type="predicted"/>
<keyword evidence="5" id="KW-1185">Reference proteome</keyword>